<dbReference type="GO" id="GO:0008184">
    <property type="term" value="F:glycogen phosphorylase activity"/>
    <property type="evidence" value="ECO:0007669"/>
    <property type="project" value="InterPro"/>
</dbReference>
<keyword evidence="8 9" id="KW-0119">Carbohydrate metabolism</keyword>
<keyword evidence="7 9" id="KW-0663">Pyridoxal phosphate</keyword>
<dbReference type="InterPro" id="IPR043016">
    <property type="entry name" value="IFT81_N_sf"/>
</dbReference>
<dbReference type="STRING" id="144512.A0A0V0TFE7"/>
<dbReference type="NCBIfam" id="TIGR02093">
    <property type="entry name" value="P_ylase"/>
    <property type="match status" value="1"/>
</dbReference>
<dbReference type="InterPro" id="IPR000811">
    <property type="entry name" value="Glyco_trans_35"/>
</dbReference>
<dbReference type="PANTHER" id="PTHR11468">
    <property type="entry name" value="GLYCOGEN PHOSPHORYLASE"/>
    <property type="match status" value="1"/>
</dbReference>
<dbReference type="GO" id="GO:0005737">
    <property type="term" value="C:cytoplasm"/>
    <property type="evidence" value="ECO:0007669"/>
    <property type="project" value="TreeGrafter"/>
</dbReference>
<dbReference type="Pfam" id="PF00343">
    <property type="entry name" value="Phosphorylase"/>
    <property type="match status" value="1"/>
</dbReference>
<evidence type="ECO:0000256" key="3">
    <source>
        <dbReference type="ARBA" id="ARBA00022553"/>
    </source>
</evidence>
<evidence type="ECO:0000256" key="5">
    <source>
        <dbReference type="ARBA" id="ARBA00022676"/>
    </source>
</evidence>
<comment type="similarity">
    <text evidence="2 9">Belongs to the glycogen phosphorylase family.</text>
</comment>
<dbReference type="CDD" id="cd04300">
    <property type="entry name" value="GT35_Glycogen_Phosphorylase"/>
    <property type="match status" value="1"/>
</dbReference>
<feature type="non-terminal residue" evidence="13">
    <location>
        <position position="1"/>
    </location>
</feature>
<feature type="coiled-coil region" evidence="10">
    <location>
        <begin position="1070"/>
        <end position="1128"/>
    </location>
</feature>
<comment type="function">
    <text evidence="9">Allosteric enzyme that catalyzes the rate-limiting step in glycogen catabolism, the phosphorolytic cleavage of glycogen to produce glucose-1-phosphate, and plays a central role in maintaining cellular and organismal glucose homeostasis.</text>
</comment>
<gene>
    <name evidence="13" type="primary">GlyP</name>
    <name evidence="13" type="ORF">T05_10260</name>
</gene>
<evidence type="ECO:0000256" key="2">
    <source>
        <dbReference type="ARBA" id="ARBA00006047"/>
    </source>
</evidence>
<dbReference type="FunFam" id="3.40.50.2000:FF:000005">
    <property type="entry name" value="Alpha-1,4 glucan phosphorylase"/>
    <property type="match status" value="1"/>
</dbReference>
<comment type="catalytic activity">
    <reaction evidence="9">
        <text>[(1-&gt;4)-alpha-D-glucosyl](n) + phosphate = [(1-&gt;4)-alpha-D-glucosyl](n-1) + alpha-D-glucose 1-phosphate</text>
        <dbReference type="Rhea" id="RHEA:41732"/>
        <dbReference type="Rhea" id="RHEA-COMP:9584"/>
        <dbReference type="Rhea" id="RHEA-COMP:9586"/>
        <dbReference type="ChEBI" id="CHEBI:15444"/>
        <dbReference type="ChEBI" id="CHEBI:43474"/>
        <dbReference type="ChEBI" id="CHEBI:58601"/>
        <dbReference type="EC" id="2.4.1.1"/>
    </reaction>
</comment>
<dbReference type="GO" id="GO:0005980">
    <property type="term" value="P:glycogen catabolic process"/>
    <property type="evidence" value="ECO:0007669"/>
    <property type="project" value="TreeGrafter"/>
</dbReference>
<dbReference type="EC" id="2.4.1.1" evidence="9"/>
<keyword evidence="10" id="KW-0175">Coiled coil</keyword>
<evidence type="ECO:0000256" key="8">
    <source>
        <dbReference type="ARBA" id="ARBA00023277"/>
    </source>
</evidence>
<comment type="cofactor">
    <cofactor evidence="1 9">
        <name>pyridoxal 5'-phosphate</name>
        <dbReference type="ChEBI" id="CHEBI:597326"/>
    </cofactor>
</comment>
<dbReference type="InterPro" id="IPR035090">
    <property type="entry name" value="Pyridoxal_P_attach_site"/>
</dbReference>
<dbReference type="FunFam" id="3.40.50.2000:FF:000153">
    <property type="entry name" value="Alpha-1,4 glucan phosphorylase"/>
    <property type="match status" value="1"/>
</dbReference>
<dbReference type="InterPro" id="IPR011833">
    <property type="entry name" value="Glycg_phsphrylas"/>
</dbReference>
<dbReference type="InterPro" id="IPR041146">
    <property type="entry name" value="IFT81_CH"/>
</dbReference>
<feature type="coiled-coil region" evidence="10">
    <location>
        <begin position="1371"/>
        <end position="1480"/>
    </location>
</feature>
<evidence type="ECO:0000256" key="6">
    <source>
        <dbReference type="ARBA" id="ARBA00022679"/>
    </source>
</evidence>
<evidence type="ECO:0000256" key="10">
    <source>
        <dbReference type="SAM" id="Coils"/>
    </source>
</evidence>
<keyword evidence="4" id="KW-0321">Glycogen metabolism</keyword>
<sequence length="1592" mass="183122">LIFLGIVKRQSIVVCVQVEIMLTDREKRKQISIRGIAQVENVANMKKAFNRHLHFTMMKDRNVATPRDYFYSLAHTVRDHVTSRWIRTQQHYHDKDPKRVYYLSLEFYMGRTLSNTMLNLGIQAACDESLYQLGLDIEELQELEVDAGLGNGGLGRLAACFLDSMATLGLAAYGYGLRYEYGIFKQVIKNCCQVEEPDDWLRFGNPWEKARPEYMLPVNFYGKVVHDDKGRAHWVDTQLMFAMPYDTPVPGYQNNVVNTLRLWSAKAENHFNLTFFNDGDYIEAVLDRNAAENITRVLYPNDNCFEGRELRLKQEYFLVAATLQDIIRRYRASKLAATSAPGKVFQNFPEKVAIQLNDTHPAMAIPEFMRIMVDLESMTWDEAWDICVRTFAYTNHTVLPEALERWSCALLENLLPRHLEIIYEINQKFLDSVLRRWPGDLDRMRRMSLVEEADQYGEKRINMAHLCIVGSHAVNGVAAIHSEILKKSVFHDFYEMWPEKFQNKTNGITPRRWLLLSNPSLADVIAEKIGEAWITDLSQLERLKPLVKNVGFLEAIRRVKQARLMNGIFLVFHENKMRAAQWLADTYNLELNPSSMFDIQVKRIHEYKRQLLNVFHVITMYNRIKKDPALKVVPRTVMIGGKAAPGYYMAKLIIQLINCVADVVNHDPIIGNKLKLIFLENYRVTLAEKIIPAADLSQQISTAGTEASGTGNMKFMLNGALTIGTLDGANVEMMEEMGKENIFIFGMTEEEVNALQHAGYNSMTYIEKNAELKQCIEQIETGFFSPNNPGLFKDITNMLKYHDRFYLCADFEAYLKCQEDVNKAFLDTNRWTQMALYNIASSGKFSSDRTIKEYAKDIWNVPVSTEKLPAPFAGPQSEENSSKADNNNDAAVADATKATAAARNAVPTTPTSPKALRWYDLNWSSSTDSWLLSIQTKMEEMKFVISELNRPPYNQTLSLVELDALEPFQLLQLLSDTLCLLAKEKRVEVKPQTVTEVSLRVLEWMTLLRYASSMEKDEFHRAIAGGNKETIFKALAWILHRQNEVEQRLYLSKFLIPIKVPVDFLQDVEVEQLNKECENLMEEFKELHKEFMKVKTAAEARITVSSDIASMESEKEALLKRLERAKSKVNNLPDFENLLHVCREFRQEAERSDALSKTKKDQSFSLKNVRQQLRHINQQIDKLELEADTTSPREKLNQLEDELRVLQYIAEEKLPQDIELNRKTVGKLSEIIQQSPFEKADLQELDSQVEEVEKEIEKLQNDLKVQKNASENKLEVYRHQADIVARKKNDALNTLQHLMLQLQQAEQGQSKKSNENVFFVQSNLDQIKNTARNDSSSRVDDVINLRSSFPEMSTKDSVDGISDTEKNDVRNGHSYEELKKLQEAYQNLSDEMQVKKAKYNAVVVEEQSVLLELEKEVNALQQDAELSELQVSKLNDQESFLTSRFNDMKQRDDHELICIMEETAERMKLAEETYRKVREEEQSIIRIKDDIMLENICSLNEAKSLLKLKLLFSKKNEPLSNSLLQLTDRCCGSSSCSAMPFLLIKFRLFTTKILYVETRTSRKHSTRGPNIAPSKPHHIKPPATAMPVRNGV</sequence>
<organism evidence="13 14">
    <name type="scientific">Trichinella murrelli</name>
    <dbReference type="NCBI Taxonomy" id="144512"/>
    <lineage>
        <taxon>Eukaryota</taxon>
        <taxon>Metazoa</taxon>
        <taxon>Ecdysozoa</taxon>
        <taxon>Nematoda</taxon>
        <taxon>Enoplea</taxon>
        <taxon>Dorylaimia</taxon>
        <taxon>Trichinellida</taxon>
        <taxon>Trichinellidae</taxon>
        <taxon>Trichinella</taxon>
    </lineage>
</organism>
<protein>
    <recommendedName>
        <fullName evidence="9">Alpha-1,4 glucan phosphorylase</fullName>
        <ecNumber evidence="9">2.4.1.1</ecNumber>
    </recommendedName>
</protein>
<dbReference type="SUPFAM" id="SSF53756">
    <property type="entry name" value="UDP-Glycosyltransferase/glycogen phosphorylase"/>
    <property type="match status" value="1"/>
</dbReference>
<comment type="caution">
    <text evidence="13">The sequence shown here is derived from an EMBL/GenBank/DDBJ whole genome shotgun (WGS) entry which is preliminary data.</text>
</comment>
<feature type="region of interest" description="Disordered" evidence="11">
    <location>
        <begin position="1560"/>
        <end position="1592"/>
    </location>
</feature>
<proteinExistence type="inferred from homology"/>
<evidence type="ECO:0000256" key="1">
    <source>
        <dbReference type="ARBA" id="ARBA00001933"/>
    </source>
</evidence>
<evidence type="ECO:0000313" key="13">
    <source>
        <dbReference type="EMBL" id="KRX37740.1"/>
    </source>
</evidence>
<accession>A0A0V0TFE7</accession>
<dbReference type="EMBL" id="JYDJ01000296">
    <property type="protein sequence ID" value="KRX37740.1"/>
    <property type="molecule type" value="Genomic_DNA"/>
</dbReference>
<dbReference type="OrthoDB" id="9215500at2759"/>
<feature type="coiled-coil region" evidence="10">
    <location>
        <begin position="1242"/>
        <end position="1308"/>
    </location>
</feature>
<dbReference type="Proteomes" id="UP000055048">
    <property type="component" value="Unassembled WGS sequence"/>
</dbReference>
<keyword evidence="3" id="KW-0597">Phosphoprotein</keyword>
<evidence type="ECO:0000259" key="12">
    <source>
        <dbReference type="Pfam" id="PF18383"/>
    </source>
</evidence>
<dbReference type="PANTHER" id="PTHR11468:SF13">
    <property type="entry name" value="GLYCOGEN PHOSPHORYLASE"/>
    <property type="match status" value="1"/>
</dbReference>
<feature type="domain" description="IFT81 calponin homology" evidence="12">
    <location>
        <begin position="939"/>
        <end position="1058"/>
    </location>
</feature>
<dbReference type="Gene3D" id="3.40.50.2000">
    <property type="entry name" value="Glycogen Phosphorylase B"/>
    <property type="match status" value="2"/>
</dbReference>
<dbReference type="Gene3D" id="1.10.418.70">
    <property type="entry name" value="Intraflagellar transport protein 81, N-terminal domain"/>
    <property type="match status" value="1"/>
</dbReference>
<keyword evidence="6 9" id="KW-0808">Transferase</keyword>
<reference evidence="13 14" key="1">
    <citation type="submission" date="2015-01" db="EMBL/GenBank/DDBJ databases">
        <title>Evolution of Trichinella species and genotypes.</title>
        <authorList>
            <person name="Korhonen P.K."/>
            <person name="Edoardo P."/>
            <person name="Giuseppe L.R."/>
            <person name="Gasser R.B."/>
        </authorList>
    </citation>
    <scope>NUCLEOTIDE SEQUENCE [LARGE SCALE GENOMIC DNA]</scope>
    <source>
        <strain evidence="13">ISS417</strain>
    </source>
</reference>
<evidence type="ECO:0000256" key="7">
    <source>
        <dbReference type="ARBA" id="ARBA00022898"/>
    </source>
</evidence>
<feature type="non-terminal residue" evidence="13">
    <location>
        <position position="1592"/>
    </location>
</feature>
<name>A0A0V0TFE7_9BILA</name>
<evidence type="ECO:0000313" key="14">
    <source>
        <dbReference type="Proteomes" id="UP000055048"/>
    </source>
</evidence>
<dbReference type="Pfam" id="PF18383">
    <property type="entry name" value="IFT81_CH"/>
    <property type="match status" value="1"/>
</dbReference>
<keyword evidence="5 9" id="KW-0328">Glycosyltransferase</keyword>
<evidence type="ECO:0000256" key="11">
    <source>
        <dbReference type="SAM" id="MobiDB-lite"/>
    </source>
</evidence>
<dbReference type="PROSITE" id="PS00102">
    <property type="entry name" value="PHOSPHORYLASE"/>
    <property type="match status" value="1"/>
</dbReference>
<evidence type="ECO:0000256" key="9">
    <source>
        <dbReference type="RuleBase" id="RU000587"/>
    </source>
</evidence>
<dbReference type="GO" id="GO:0030170">
    <property type="term" value="F:pyridoxal phosphate binding"/>
    <property type="evidence" value="ECO:0007669"/>
    <property type="project" value="InterPro"/>
</dbReference>
<evidence type="ECO:0000256" key="4">
    <source>
        <dbReference type="ARBA" id="ARBA00022600"/>
    </source>
</evidence>
<keyword evidence="14" id="KW-1185">Reference proteome</keyword>